<gene>
    <name evidence="10" type="ORF">KK1_039076</name>
</gene>
<feature type="compositionally biased region" description="Polar residues" evidence="8">
    <location>
        <begin position="11"/>
        <end position="22"/>
    </location>
</feature>
<proteinExistence type="inferred from homology"/>
<keyword evidence="7 9" id="KW-0472">Membrane</keyword>
<feature type="region of interest" description="Disordered" evidence="8">
    <location>
        <begin position="123"/>
        <end position="146"/>
    </location>
</feature>
<dbReference type="OMA" id="SGEKATY"/>
<dbReference type="Proteomes" id="UP000075243">
    <property type="component" value="Unassembled WGS sequence"/>
</dbReference>
<dbReference type="STRING" id="3821.A0A151RAD0"/>
<evidence type="ECO:0000313" key="10">
    <source>
        <dbReference type="EMBL" id="KYP39594.1"/>
    </source>
</evidence>
<sequence>MRSIPIPPPSNLSTLAPTSSVRSPWHSPVPYLFGGLATVMALIALALFMLACSYWRLTHQTDLENNSNIKEGDEDPQNKEQPKVYQEKILVIMAGDHKPTFLATPSSSSSSLVANHFDKHIGDSEGCHKSHKENGSSQHEQHSQNL</sequence>
<reference evidence="10" key="1">
    <citation type="journal article" date="2012" name="Nat. Biotechnol.">
        <title>Draft genome sequence of pigeonpea (Cajanus cajan), an orphan legume crop of resource-poor farmers.</title>
        <authorList>
            <person name="Varshney R.K."/>
            <person name="Chen W."/>
            <person name="Li Y."/>
            <person name="Bharti A.K."/>
            <person name="Saxena R.K."/>
            <person name="Schlueter J.A."/>
            <person name="Donoghue M.T."/>
            <person name="Azam S."/>
            <person name="Fan G."/>
            <person name="Whaley A.M."/>
            <person name="Farmer A.D."/>
            <person name="Sheridan J."/>
            <person name="Iwata A."/>
            <person name="Tuteja R."/>
            <person name="Penmetsa R.V."/>
            <person name="Wu W."/>
            <person name="Upadhyaya H.D."/>
            <person name="Yang S.P."/>
            <person name="Shah T."/>
            <person name="Saxena K.B."/>
            <person name="Michael T."/>
            <person name="McCombie W.R."/>
            <person name="Yang B."/>
            <person name="Zhang G."/>
            <person name="Yang H."/>
            <person name="Wang J."/>
            <person name="Spillane C."/>
            <person name="Cook D.R."/>
            <person name="May G.D."/>
            <person name="Xu X."/>
            <person name="Jackson S.A."/>
        </authorList>
    </citation>
    <scope>NUCLEOTIDE SEQUENCE [LARGE SCALE GENOMIC DNA]</scope>
</reference>
<evidence type="ECO:0000256" key="3">
    <source>
        <dbReference type="ARBA" id="ARBA00022448"/>
    </source>
</evidence>
<evidence type="ECO:0000256" key="2">
    <source>
        <dbReference type="ARBA" id="ARBA00009977"/>
    </source>
</evidence>
<dbReference type="AlphaFoldDB" id="A0A151RAD0"/>
<evidence type="ECO:0000256" key="1">
    <source>
        <dbReference type="ARBA" id="ARBA00004167"/>
    </source>
</evidence>
<keyword evidence="3" id="KW-0813">Transport</keyword>
<evidence type="ECO:0000256" key="5">
    <source>
        <dbReference type="ARBA" id="ARBA00022970"/>
    </source>
</evidence>
<dbReference type="PANTHER" id="PTHR33228">
    <property type="entry name" value="PROTEIN GLUTAMINE DUMPER 4-RELATED"/>
    <property type="match status" value="1"/>
</dbReference>
<feature type="region of interest" description="Disordered" evidence="8">
    <location>
        <begin position="64"/>
        <end position="85"/>
    </location>
</feature>
<dbReference type="GO" id="GO:0080143">
    <property type="term" value="P:regulation of amino acid export"/>
    <property type="evidence" value="ECO:0007669"/>
    <property type="project" value="InterPro"/>
</dbReference>
<feature type="compositionally biased region" description="Basic and acidic residues" evidence="8">
    <location>
        <begin position="76"/>
        <end position="85"/>
    </location>
</feature>
<dbReference type="GO" id="GO:0006865">
    <property type="term" value="P:amino acid transport"/>
    <property type="evidence" value="ECO:0007669"/>
    <property type="project" value="UniProtKB-KW"/>
</dbReference>
<dbReference type="InterPro" id="IPR040359">
    <property type="entry name" value="GDU"/>
</dbReference>
<protein>
    <recommendedName>
        <fullName evidence="12">Protein GLUTAMINE DUMPER 3</fullName>
    </recommendedName>
</protein>
<feature type="region of interest" description="Disordered" evidence="8">
    <location>
        <begin position="1"/>
        <end position="23"/>
    </location>
</feature>
<dbReference type="PANTHER" id="PTHR33228:SF77">
    <property type="entry name" value="PROTEIN GLUTAMINE DUMPER 2"/>
    <property type="match status" value="1"/>
</dbReference>
<comment type="subcellular location">
    <subcellularLocation>
        <location evidence="1">Membrane</location>
        <topology evidence="1">Single-pass membrane protein</topology>
    </subcellularLocation>
</comment>
<feature type="compositionally biased region" description="Pro residues" evidence="8">
    <location>
        <begin position="1"/>
        <end position="10"/>
    </location>
</feature>
<accession>A0A151RAD0</accession>
<evidence type="ECO:0000256" key="7">
    <source>
        <dbReference type="ARBA" id="ARBA00023136"/>
    </source>
</evidence>
<evidence type="ECO:0000256" key="4">
    <source>
        <dbReference type="ARBA" id="ARBA00022692"/>
    </source>
</evidence>
<keyword evidence="11" id="KW-1185">Reference proteome</keyword>
<keyword evidence="5" id="KW-0029">Amino-acid transport</keyword>
<keyword evidence="4 9" id="KW-0812">Transmembrane</keyword>
<evidence type="ECO:0000256" key="9">
    <source>
        <dbReference type="SAM" id="Phobius"/>
    </source>
</evidence>
<feature type="transmembrane region" description="Helical" evidence="9">
    <location>
        <begin position="31"/>
        <end position="55"/>
    </location>
</feature>
<dbReference type="Gramene" id="C.cajan_37008.t">
    <property type="protein sequence ID" value="C.cajan_37008.t.cds1"/>
    <property type="gene ID" value="C.cajan_37008"/>
</dbReference>
<evidence type="ECO:0000256" key="8">
    <source>
        <dbReference type="SAM" id="MobiDB-lite"/>
    </source>
</evidence>
<dbReference type="EMBL" id="KQ483895">
    <property type="protein sequence ID" value="KYP39594.1"/>
    <property type="molecule type" value="Genomic_DNA"/>
</dbReference>
<keyword evidence="6 9" id="KW-1133">Transmembrane helix</keyword>
<organism evidence="10 11">
    <name type="scientific">Cajanus cajan</name>
    <name type="common">Pigeon pea</name>
    <name type="synonym">Cajanus indicus</name>
    <dbReference type="NCBI Taxonomy" id="3821"/>
    <lineage>
        <taxon>Eukaryota</taxon>
        <taxon>Viridiplantae</taxon>
        <taxon>Streptophyta</taxon>
        <taxon>Embryophyta</taxon>
        <taxon>Tracheophyta</taxon>
        <taxon>Spermatophyta</taxon>
        <taxon>Magnoliopsida</taxon>
        <taxon>eudicotyledons</taxon>
        <taxon>Gunneridae</taxon>
        <taxon>Pentapetalae</taxon>
        <taxon>rosids</taxon>
        <taxon>fabids</taxon>
        <taxon>Fabales</taxon>
        <taxon>Fabaceae</taxon>
        <taxon>Papilionoideae</taxon>
        <taxon>50 kb inversion clade</taxon>
        <taxon>NPAAA clade</taxon>
        <taxon>indigoferoid/millettioid clade</taxon>
        <taxon>Phaseoleae</taxon>
        <taxon>Cajanus</taxon>
    </lineage>
</organism>
<evidence type="ECO:0008006" key="12">
    <source>
        <dbReference type="Google" id="ProtNLM"/>
    </source>
</evidence>
<comment type="similarity">
    <text evidence="2">Belongs to the GLUTAMINE DUMPER 1 (TC 9.B.60) family.</text>
</comment>
<name>A0A151RAD0_CAJCA</name>
<evidence type="ECO:0000256" key="6">
    <source>
        <dbReference type="ARBA" id="ARBA00022989"/>
    </source>
</evidence>
<dbReference type="GO" id="GO:0016020">
    <property type="term" value="C:membrane"/>
    <property type="evidence" value="ECO:0007669"/>
    <property type="project" value="UniProtKB-SubCell"/>
</dbReference>
<evidence type="ECO:0000313" key="11">
    <source>
        <dbReference type="Proteomes" id="UP000075243"/>
    </source>
</evidence>
<dbReference type="OrthoDB" id="1434583at2759"/>